<feature type="transmembrane region" description="Helical" evidence="1">
    <location>
        <begin position="16"/>
        <end position="39"/>
    </location>
</feature>
<keyword evidence="1" id="KW-0472">Membrane</keyword>
<dbReference type="RefSeq" id="XP_066080732.1">
    <property type="nucleotide sequence ID" value="XM_066224635.1"/>
</dbReference>
<sequence>MIIPFLETSFWLVRNIQYVIAVIFGFTTIIFSLAAWYILKRFLPSPLSFIPFLQFASKPRPTRRTRNVKGKDVKPTVIERKPTTRSTTRTRKSNSNEGSIFGGLGTVVSSTIGSGLILCSIASSLICAYSLTERGCYTLRHIGLIEWLPWKEGLKCYRTRWDWFADVLGEFMLTILQIQNHDFGQSGMKSM</sequence>
<keyword evidence="1" id="KW-0812">Transmembrane</keyword>
<dbReference type="KEGG" id="ker:91099611"/>
<keyword evidence="1" id="KW-1133">Transmembrane helix</keyword>
<dbReference type="EMBL" id="CP144089">
    <property type="protein sequence ID" value="WWD02765.1"/>
    <property type="molecule type" value="Genomic_DNA"/>
</dbReference>
<protein>
    <submittedName>
        <fullName evidence="2">Uncharacterized protein</fullName>
    </submittedName>
</protein>
<proteinExistence type="predicted"/>
<evidence type="ECO:0000313" key="2">
    <source>
        <dbReference type="EMBL" id="WWD02765.1"/>
    </source>
</evidence>
<dbReference type="GeneID" id="91099611"/>
<organism evidence="2 3">
    <name type="scientific">Kwoniella europaea PYCC6329</name>
    <dbReference type="NCBI Taxonomy" id="1423913"/>
    <lineage>
        <taxon>Eukaryota</taxon>
        <taxon>Fungi</taxon>
        <taxon>Dikarya</taxon>
        <taxon>Basidiomycota</taxon>
        <taxon>Agaricomycotina</taxon>
        <taxon>Tremellomycetes</taxon>
        <taxon>Tremellales</taxon>
        <taxon>Cryptococcaceae</taxon>
        <taxon>Kwoniella</taxon>
    </lineage>
</organism>
<gene>
    <name evidence="2" type="ORF">V865_000807</name>
</gene>
<name>A0AAX4K8S1_9TREE</name>
<keyword evidence="3" id="KW-1185">Reference proteome</keyword>
<evidence type="ECO:0000256" key="1">
    <source>
        <dbReference type="SAM" id="Phobius"/>
    </source>
</evidence>
<dbReference type="Proteomes" id="UP001358614">
    <property type="component" value="Chromosome 1"/>
</dbReference>
<reference evidence="2 3" key="1">
    <citation type="submission" date="2024-01" db="EMBL/GenBank/DDBJ databases">
        <title>Comparative genomics of Cryptococcus and Kwoniella reveals pathogenesis evolution and contrasting modes of karyotype evolution via chromosome fusion or intercentromeric recombination.</title>
        <authorList>
            <person name="Coelho M.A."/>
            <person name="David-Palma M."/>
            <person name="Shea T."/>
            <person name="Bowers K."/>
            <person name="McGinley-Smith S."/>
            <person name="Mohammad A.W."/>
            <person name="Gnirke A."/>
            <person name="Yurkov A.M."/>
            <person name="Nowrousian M."/>
            <person name="Sun S."/>
            <person name="Cuomo C.A."/>
            <person name="Heitman J."/>
        </authorList>
    </citation>
    <scope>NUCLEOTIDE SEQUENCE [LARGE SCALE GENOMIC DNA]</scope>
    <source>
        <strain evidence="2 3">PYCC6329</strain>
    </source>
</reference>
<accession>A0AAX4K8S1</accession>
<evidence type="ECO:0000313" key="3">
    <source>
        <dbReference type="Proteomes" id="UP001358614"/>
    </source>
</evidence>
<dbReference type="AlphaFoldDB" id="A0AAX4K8S1"/>